<dbReference type="EMBL" id="CAADFL010000040">
    <property type="protein sequence ID" value="VFK07429.1"/>
    <property type="molecule type" value="Genomic_DNA"/>
</dbReference>
<evidence type="ECO:0000313" key="3">
    <source>
        <dbReference type="EMBL" id="VFJ45980.1"/>
    </source>
</evidence>
<dbReference type="AlphaFoldDB" id="A0A450VRN3"/>
<dbReference type="EMBL" id="CAADFA010000032">
    <property type="protein sequence ID" value="VFJ45980.1"/>
    <property type="molecule type" value="Genomic_DNA"/>
</dbReference>
<reference evidence="4" key="1">
    <citation type="submission" date="2019-02" db="EMBL/GenBank/DDBJ databases">
        <authorList>
            <person name="Gruber-Vodicka R. H."/>
            <person name="Seah K. B. B."/>
        </authorList>
    </citation>
    <scope>NUCLEOTIDE SEQUENCE</scope>
    <source>
        <strain evidence="2">BECK_BZ163</strain>
        <strain evidence="4">BECK_BZ164</strain>
        <strain evidence="3">BECK_BZ165</strain>
    </source>
</reference>
<dbReference type="InterPro" id="IPR046453">
    <property type="entry name" value="GpA_ATPase"/>
</dbReference>
<organism evidence="4">
    <name type="scientific">Candidatus Kentrum sp. FM</name>
    <dbReference type="NCBI Taxonomy" id="2126340"/>
    <lineage>
        <taxon>Bacteria</taxon>
        <taxon>Pseudomonadati</taxon>
        <taxon>Pseudomonadota</taxon>
        <taxon>Gammaproteobacteria</taxon>
        <taxon>Candidatus Kentrum</taxon>
    </lineage>
</organism>
<feature type="domain" description="Phage terminase large subunit GpA ATPase" evidence="1">
    <location>
        <begin position="8"/>
        <end position="64"/>
    </location>
</feature>
<protein>
    <submittedName>
        <fullName evidence="4">Phage terminase large subunit (GpA)</fullName>
    </submittedName>
</protein>
<evidence type="ECO:0000313" key="4">
    <source>
        <dbReference type="EMBL" id="VFK07429.1"/>
    </source>
</evidence>
<evidence type="ECO:0000313" key="2">
    <source>
        <dbReference type="EMBL" id="VFJ45796.1"/>
    </source>
</evidence>
<gene>
    <name evidence="2" type="ORF">BECKFM1743A_GA0114220_1002917</name>
    <name evidence="4" type="ORF">BECKFM1743B_GA0114221_1004017</name>
    <name evidence="3" type="ORF">BECKFM1743C_GA0114222_1003217</name>
</gene>
<evidence type="ECO:0000259" key="1">
    <source>
        <dbReference type="Pfam" id="PF05876"/>
    </source>
</evidence>
<sequence>MPCAAPSESVSDQGDAIRIVMERRKRQRRSKVILGGTLSVAGLSRVEEFIALSDKRVLPVRCHDWCCARRYFVYLPLGFTDGSLSQNAKSYIESPR</sequence>
<proteinExistence type="predicted"/>
<dbReference type="GO" id="GO:0016887">
    <property type="term" value="F:ATP hydrolysis activity"/>
    <property type="evidence" value="ECO:0007669"/>
    <property type="project" value="InterPro"/>
</dbReference>
<dbReference type="EMBL" id="CAADEZ010000029">
    <property type="protein sequence ID" value="VFJ45796.1"/>
    <property type="molecule type" value="Genomic_DNA"/>
</dbReference>
<dbReference type="Pfam" id="PF05876">
    <property type="entry name" value="GpA_ATPase"/>
    <property type="match status" value="1"/>
</dbReference>
<name>A0A450VRN3_9GAMM</name>
<accession>A0A450VRN3</accession>